<keyword evidence="2" id="KW-1185">Reference proteome</keyword>
<evidence type="ECO:0000313" key="1">
    <source>
        <dbReference type="EMBL" id="MCD9560096.1"/>
    </source>
</evidence>
<dbReference type="EMBL" id="JACEIK010002267">
    <property type="protein sequence ID" value="MCD9560096.1"/>
    <property type="molecule type" value="Genomic_DNA"/>
</dbReference>
<evidence type="ECO:0000313" key="2">
    <source>
        <dbReference type="Proteomes" id="UP000823775"/>
    </source>
</evidence>
<proteinExistence type="predicted"/>
<feature type="non-terminal residue" evidence="1">
    <location>
        <position position="1"/>
    </location>
</feature>
<gene>
    <name evidence="1" type="ORF">HAX54_018539</name>
</gene>
<organism evidence="1 2">
    <name type="scientific">Datura stramonium</name>
    <name type="common">Jimsonweed</name>
    <name type="synonym">Common thornapple</name>
    <dbReference type="NCBI Taxonomy" id="4076"/>
    <lineage>
        <taxon>Eukaryota</taxon>
        <taxon>Viridiplantae</taxon>
        <taxon>Streptophyta</taxon>
        <taxon>Embryophyta</taxon>
        <taxon>Tracheophyta</taxon>
        <taxon>Spermatophyta</taxon>
        <taxon>Magnoliopsida</taxon>
        <taxon>eudicotyledons</taxon>
        <taxon>Gunneridae</taxon>
        <taxon>Pentapetalae</taxon>
        <taxon>asterids</taxon>
        <taxon>lamiids</taxon>
        <taxon>Solanales</taxon>
        <taxon>Solanaceae</taxon>
        <taxon>Solanoideae</taxon>
        <taxon>Datureae</taxon>
        <taxon>Datura</taxon>
    </lineage>
</organism>
<reference evidence="1 2" key="1">
    <citation type="journal article" date="2021" name="BMC Genomics">
        <title>Datura genome reveals duplications of psychoactive alkaloid biosynthetic genes and high mutation rate following tissue culture.</title>
        <authorList>
            <person name="Rajewski A."/>
            <person name="Carter-House D."/>
            <person name="Stajich J."/>
            <person name="Litt A."/>
        </authorList>
    </citation>
    <scope>NUCLEOTIDE SEQUENCE [LARGE SCALE GENOMIC DNA]</scope>
    <source>
        <strain evidence="1">AR-01</strain>
    </source>
</reference>
<sequence length="68" mass="7460">ENEDLNDDLRASGEVVNSLEELGAPSAMPHYAYAYKDYPKVTLHEGIMPCWGFSSSSGLSRKVTPKPC</sequence>
<accession>A0ABS8UQB9</accession>
<dbReference type="Proteomes" id="UP000823775">
    <property type="component" value="Unassembled WGS sequence"/>
</dbReference>
<protein>
    <submittedName>
        <fullName evidence="1">Uncharacterized protein</fullName>
    </submittedName>
</protein>
<comment type="caution">
    <text evidence="1">The sequence shown here is derived from an EMBL/GenBank/DDBJ whole genome shotgun (WGS) entry which is preliminary data.</text>
</comment>
<name>A0ABS8UQB9_DATST</name>